<sequence>MTDTRENTRRTVFFVSDRTGITAETLGHSLLTQFDGIDFRPVTVPFIGSKDKAETVAQRINETAAAEGVRPLVFSTLITDECREVIQAADGMYLDFFDAFIGPLEKELDKSSSHAAGRAHGVFDAETYTRRIDAMNYALANDDGVSTRHYDRAEVILVGVSRSGKTPTCLYLALHYGVYAANYPLTEDDLEDGMLPKSLKTHKDKLFGLTIDPKRLQDIRQERRPDSHYASVRQVNYEVREAEILFRRYGIPFLNTTTSSVEEIATTVIHSAGLQRRFY</sequence>
<reference evidence="6 7" key="1">
    <citation type="submission" date="2022-03" db="EMBL/GenBank/DDBJ databases">
        <title>Genomic Encyclopedia of Type Strains, Phase III (KMG-III): the genomes of soil and plant-associated and newly described type strains.</title>
        <authorList>
            <person name="Whitman W."/>
        </authorList>
    </citation>
    <scope>NUCLEOTIDE SEQUENCE [LARGE SCALE GENOMIC DNA]</scope>
    <source>
        <strain evidence="6 7">BSker1</strain>
    </source>
</reference>
<dbReference type="PANTHER" id="PTHR31756">
    <property type="entry name" value="PYRUVATE, PHOSPHATE DIKINASE REGULATORY PROTEIN 1, CHLOROPLASTIC"/>
    <property type="match status" value="1"/>
</dbReference>
<dbReference type="EC" id="2.7.4.28" evidence="5"/>
<dbReference type="Pfam" id="PF03618">
    <property type="entry name" value="Kinase-PPPase"/>
    <property type="match status" value="1"/>
</dbReference>
<evidence type="ECO:0000256" key="2">
    <source>
        <dbReference type="ARBA" id="ARBA00022679"/>
    </source>
</evidence>
<comment type="catalytic activity">
    <reaction evidence="5">
        <text>[pyruvate, water dikinase]-phosphate + phosphate + H(+) = [pyruvate, water dikinase] + diphosphate</text>
        <dbReference type="Rhea" id="RHEA:48580"/>
        <dbReference type="Rhea" id="RHEA-COMP:11425"/>
        <dbReference type="Rhea" id="RHEA-COMP:11426"/>
        <dbReference type="ChEBI" id="CHEBI:15378"/>
        <dbReference type="ChEBI" id="CHEBI:33019"/>
        <dbReference type="ChEBI" id="CHEBI:43176"/>
        <dbReference type="ChEBI" id="CHEBI:43474"/>
        <dbReference type="ChEBI" id="CHEBI:68546"/>
        <dbReference type="EC" id="2.7.4.28"/>
    </reaction>
</comment>
<dbReference type="NCBIfam" id="NF003742">
    <property type="entry name" value="PRK05339.1"/>
    <property type="match status" value="1"/>
</dbReference>
<dbReference type="Proteomes" id="UP001523550">
    <property type="component" value="Unassembled WGS sequence"/>
</dbReference>
<evidence type="ECO:0000313" key="7">
    <source>
        <dbReference type="Proteomes" id="UP001523550"/>
    </source>
</evidence>
<dbReference type="RefSeq" id="WP_253444900.1">
    <property type="nucleotide sequence ID" value="NZ_JALJYF010000001.1"/>
</dbReference>
<organism evidence="6 7">
    <name type="scientific">Natronospira proteinivora</name>
    <dbReference type="NCBI Taxonomy" id="1807133"/>
    <lineage>
        <taxon>Bacteria</taxon>
        <taxon>Pseudomonadati</taxon>
        <taxon>Pseudomonadota</taxon>
        <taxon>Gammaproteobacteria</taxon>
        <taxon>Natronospirales</taxon>
        <taxon>Natronospiraceae</taxon>
        <taxon>Natronospira</taxon>
    </lineage>
</organism>
<evidence type="ECO:0000256" key="4">
    <source>
        <dbReference type="ARBA" id="ARBA00022777"/>
    </source>
</evidence>
<evidence type="ECO:0000256" key="3">
    <source>
        <dbReference type="ARBA" id="ARBA00022741"/>
    </source>
</evidence>
<comment type="caution">
    <text evidence="6">The sequence shown here is derived from an EMBL/GenBank/DDBJ whole genome shotgun (WGS) entry which is preliminary data.</text>
</comment>
<keyword evidence="2 5" id="KW-0808">Transferase</keyword>
<feature type="binding site" evidence="5">
    <location>
        <begin position="159"/>
        <end position="166"/>
    </location>
    <ligand>
        <name>ADP</name>
        <dbReference type="ChEBI" id="CHEBI:456216"/>
    </ligand>
</feature>
<comment type="similarity">
    <text evidence="5">Belongs to the pyruvate, phosphate/water dikinase regulatory protein family. PSRP subfamily.</text>
</comment>
<dbReference type="InterPro" id="IPR026530">
    <property type="entry name" value="PSRP"/>
</dbReference>
<dbReference type="EMBL" id="JALJYF010000001">
    <property type="protein sequence ID" value="MCP1726503.1"/>
    <property type="molecule type" value="Genomic_DNA"/>
</dbReference>
<keyword evidence="3 5" id="KW-0547">Nucleotide-binding</keyword>
<evidence type="ECO:0000256" key="5">
    <source>
        <dbReference type="HAMAP-Rule" id="MF_01062"/>
    </source>
</evidence>
<proteinExistence type="inferred from homology"/>
<comment type="catalytic activity">
    <reaction evidence="5">
        <text>[pyruvate, water dikinase] + ADP = [pyruvate, water dikinase]-phosphate + AMP + H(+)</text>
        <dbReference type="Rhea" id="RHEA:46020"/>
        <dbReference type="Rhea" id="RHEA-COMP:11425"/>
        <dbReference type="Rhea" id="RHEA-COMP:11426"/>
        <dbReference type="ChEBI" id="CHEBI:15378"/>
        <dbReference type="ChEBI" id="CHEBI:43176"/>
        <dbReference type="ChEBI" id="CHEBI:68546"/>
        <dbReference type="ChEBI" id="CHEBI:456215"/>
        <dbReference type="ChEBI" id="CHEBI:456216"/>
        <dbReference type="EC" id="2.7.11.33"/>
    </reaction>
</comment>
<dbReference type="HAMAP" id="MF_01062">
    <property type="entry name" value="PSRP"/>
    <property type="match status" value="1"/>
</dbReference>
<protein>
    <recommendedName>
        <fullName evidence="5">Putative phosphoenolpyruvate synthase regulatory protein</fullName>
        <shortName evidence="5">PEP synthase regulatory protein</shortName>
        <shortName evidence="5">PSRP</shortName>
        <ecNumber evidence="5">2.7.11.33</ecNumber>
        <ecNumber evidence="5">2.7.4.28</ecNumber>
    </recommendedName>
    <alternativeName>
        <fullName evidence="5">Pyruvate, water dikinase regulatory protein</fullName>
    </alternativeName>
</protein>
<keyword evidence="1 5" id="KW-0723">Serine/threonine-protein kinase</keyword>
<dbReference type="InterPro" id="IPR005177">
    <property type="entry name" value="Kinase-pyrophosphorylase"/>
</dbReference>
<name>A0ABT1G859_9GAMM</name>
<evidence type="ECO:0000313" key="6">
    <source>
        <dbReference type="EMBL" id="MCP1726503.1"/>
    </source>
</evidence>
<gene>
    <name evidence="6" type="ORF">J2T60_000468</name>
</gene>
<keyword evidence="7" id="KW-1185">Reference proteome</keyword>
<dbReference type="EC" id="2.7.11.33" evidence="5"/>
<evidence type="ECO:0000256" key="1">
    <source>
        <dbReference type="ARBA" id="ARBA00022527"/>
    </source>
</evidence>
<dbReference type="PANTHER" id="PTHR31756:SF3">
    <property type="entry name" value="PYRUVATE, PHOSPHATE DIKINASE REGULATORY PROTEIN 1, CHLOROPLASTIC"/>
    <property type="match status" value="1"/>
</dbReference>
<accession>A0ABT1G859</accession>
<keyword evidence="4 5" id="KW-0418">Kinase</keyword>
<comment type="function">
    <text evidence="5">Bifunctional serine/threonine kinase and phosphorylase involved in the regulation of the phosphoenolpyruvate synthase (PEPS) by catalyzing its phosphorylation/dephosphorylation.</text>
</comment>